<evidence type="ECO:0000256" key="4">
    <source>
        <dbReference type="ARBA" id="ARBA00023136"/>
    </source>
</evidence>
<dbReference type="InterPro" id="IPR050360">
    <property type="entry name" value="MFS_Sugar_Transporters"/>
</dbReference>
<dbReference type="AlphaFoldDB" id="A0A167HB03"/>
<dbReference type="PANTHER" id="PTHR48022:SF11">
    <property type="entry name" value="MONOSACCHARIDE TRANSPORTER (HXT8), PUTATIVE (AFU_ORTHOLOGUE AFUA_2G08120)-RELATED"/>
    <property type="match status" value="1"/>
</dbReference>
<dbReference type="SUPFAM" id="SSF103473">
    <property type="entry name" value="MFS general substrate transporter"/>
    <property type="match status" value="2"/>
</dbReference>
<evidence type="ECO:0000313" key="6">
    <source>
        <dbReference type="EMBL" id="KZO91433.1"/>
    </source>
</evidence>
<feature type="transmembrane region" description="Helical" evidence="5">
    <location>
        <begin position="71"/>
        <end position="96"/>
    </location>
</feature>
<keyword evidence="4 5" id="KW-0472">Membrane</keyword>
<dbReference type="GO" id="GO:0005351">
    <property type="term" value="F:carbohydrate:proton symporter activity"/>
    <property type="evidence" value="ECO:0007669"/>
    <property type="project" value="TreeGrafter"/>
</dbReference>
<dbReference type="Pfam" id="PF00083">
    <property type="entry name" value="Sugar_tr"/>
    <property type="match status" value="2"/>
</dbReference>
<evidence type="ECO:0000256" key="2">
    <source>
        <dbReference type="ARBA" id="ARBA00022692"/>
    </source>
</evidence>
<dbReference type="InterPro" id="IPR005828">
    <property type="entry name" value="MFS_sugar_transport-like"/>
</dbReference>
<dbReference type="Gene3D" id="1.20.1250.20">
    <property type="entry name" value="MFS general substrate transporter like domains"/>
    <property type="match status" value="2"/>
</dbReference>
<evidence type="ECO:0000256" key="5">
    <source>
        <dbReference type="SAM" id="Phobius"/>
    </source>
</evidence>
<feature type="transmembrane region" description="Helical" evidence="5">
    <location>
        <begin position="28"/>
        <end position="51"/>
    </location>
</feature>
<organism evidence="6 7">
    <name type="scientific">Calocera viscosa (strain TUFC12733)</name>
    <dbReference type="NCBI Taxonomy" id="1330018"/>
    <lineage>
        <taxon>Eukaryota</taxon>
        <taxon>Fungi</taxon>
        <taxon>Dikarya</taxon>
        <taxon>Basidiomycota</taxon>
        <taxon>Agaricomycotina</taxon>
        <taxon>Dacrymycetes</taxon>
        <taxon>Dacrymycetales</taxon>
        <taxon>Dacrymycetaceae</taxon>
        <taxon>Calocera</taxon>
    </lineage>
</organism>
<evidence type="ECO:0008006" key="8">
    <source>
        <dbReference type="Google" id="ProtNLM"/>
    </source>
</evidence>
<comment type="subcellular location">
    <subcellularLocation>
        <location evidence="1">Membrane</location>
        <topology evidence="1">Multi-pass membrane protein</topology>
    </subcellularLocation>
</comment>
<sequence>MDNDFKEEVEQLEAQHEQATHKKALSSYIVWVNLCSTLGAWTYGYSISIIGSSLAQPTFISYFDEAHTRNVSGIVGAVASLFTVGDFIGFFVFFWLADKYGRQVGVPGSRTLLHYRSSLVWGSRLELGHVDFCSLPDRVWRVYSEISITETRGFLSGTVGWTRAVAYAVSAWVGVGVYYGTANTVWRIPLLNGILSSLLTILFLPLVPESPRWLASKVRYEEAMVILKKMHASPHDPHHLYARQDHEQIPA</sequence>
<dbReference type="Proteomes" id="UP000076738">
    <property type="component" value="Unassembled WGS sequence"/>
</dbReference>
<evidence type="ECO:0000313" key="7">
    <source>
        <dbReference type="Proteomes" id="UP000076738"/>
    </source>
</evidence>
<dbReference type="GO" id="GO:0016020">
    <property type="term" value="C:membrane"/>
    <property type="evidence" value="ECO:0007669"/>
    <property type="project" value="UniProtKB-SubCell"/>
</dbReference>
<feature type="transmembrane region" description="Helical" evidence="5">
    <location>
        <begin position="164"/>
        <end position="182"/>
    </location>
</feature>
<dbReference type="EMBL" id="KV417323">
    <property type="protein sequence ID" value="KZO91433.1"/>
    <property type="molecule type" value="Genomic_DNA"/>
</dbReference>
<dbReference type="PANTHER" id="PTHR48022">
    <property type="entry name" value="PLASTIDIC GLUCOSE TRANSPORTER 4"/>
    <property type="match status" value="1"/>
</dbReference>
<accession>A0A167HB03</accession>
<gene>
    <name evidence="6" type="ORF">CALVIDRAFT_345680</name>
</gene>
<dbReference type="OrthoDB" id="3936150at2759"/>
<proteinExistence type="predicted"/>
<protein>
    <recommendedName>
        <fullName evidence="8">MFS general substrate transporter</fullName>
    </recommendedName>
</protein>
<feature type="transmembrane region" description="Helical" evidence="5">
    <location>
        <begin position="188"/>
        <end position="207"/>
    </location>
</feature>
<reference evidence="6 7" key="1">
    <citation type="journal article" date="2016" name="Mol. Biol. Evol.">
        <title>Comparative Genomics of Early-Diverging Mushroom-Forming Fungi Provides Insights into the Origins of Lignocellulose Decay Capabilities.</title>
        <authorList>
            <person name="Nagy L.G."/>
            <person name="Riley R."/>
            <person name="Tritt A."/>
            <person name="Adam C."/>
            <person name="Daum C."/>
            <person name="Floudas D."/>
            <person name="Sun H."/>
            <person name="Yadav J.S."/>
            <person name="Pangilinan J."/>
            <person name="Larsson K.H."/>
            <person name="Matsuura K."/>
            <person name="Barry K."/>
            <person name="Labutti K."/>
            <person name="Kuo R."/>
            <person name="Ohm R.A."/>
            <person name="Bhattacharya S.S."/>
            <person name="Shirouzu T."/>
            <person name="Yoshinaga Y."/>
            <person name="Martin F.M."/>
            <person name="Grigoriev I.V."/>
            <person name="Hibbett D.S."/>
        </authorList>
    </citation>
    <scope>NUCLEOTIDE SEQUENCE [LARGE SCALE GENOMIC DNA]</scope>
    <source>
        <strain evidence="6 7">TUFC12733</strain>
    </source>
</reference>
<evidence type="ECO:0000256" key="3">
    <source>
        <dbReference type="ARBA" id="ARBA00022989"/>
    </source>
</evidence>
<dbReference type="InterPro" id="IPR036259">
    <property type="entry name" value="MFS_trans_sf"/>
</dbReference>
<name>A0A167HB03_CALVF</name>
<evidence type="ECO:0000256" key="1">
    <source>
        <dbReference type="ARBA" id="ARBA00004141"/>
    </source>
</evidence>
<keyword evidence="2 5" id="KW-0812">Transmembrane</keyword>
<keyword evidence="3 5" id="KW-1133">Transmembrane helix</keyword>
<keyword evidence="7" id="KW-1185">Reference proteome</keyword>